<evidence type="ECO:0000256" key="3">
    <source>
        <dbReference type="SAM" id="Phobius"/>
    </source>
</evidence>
<evidence type="ECO:0000259" key="4">
    <source>
        <dbReference type="Pfam" id="PF03816"/>
    </source>
</evidence>
<dbReference type="Pfam" id="PF03816">
    <property type="entry name" value="LytR_cpsA_psr"/>
    <property type="match status" value="1"/>
</dbReference>
<sequence>MNEPPRNPSQGRGPQRPWQRGADGPPAGGQGPGPRGPQRPANPQRSPEPGSPVGGGRPGQPRKSGPPPAARGGEPAGPRRTPAAGGQGSPAASAGNGPRKPPPPGKGDRPRGGRPVPPKRRSSLLAPKVALAIVSVLVMSLTGYAWAAMQGLVNGLTMADVIDEGSKPADGARDILLVGMDSRTDAQGNPLPEKMLAKLNAGVADGELNTDTLIFVRIPNDGSKATAMSLPRDSYVDIPGYGKHKINSAYARAKSDARQQLQAEGVTDKADLEVRSNQAGAKKLIETVEGVTGASIDNYASINLLGFHDITKAIGGVEVCLNEPVDDPYSGAKFDAGKQTISGHQALAFVRQRHGLLRGDLDRVVRQQVFMAGLARKVVSAGTLADPAKLNNLIDSIQKSVVVNKGWDLLGFAQQLQGLSAGNIEFTTIPVANPEYETPSDGQAVQVDPAEVQSYVRELAGLKDPKESSKPAPAPSEITVDVLNGSSITGLAGSVSETLTAAGFGQGEVGNTDPRTTTVVQAAEGERATGEKVAGKLGDVSVETSSSVPPGQVQVLLGPDYEAPADSGGGAAPGGAPEGLRAQAQGPPAPQQQQPSGDEPISADGVTCVN</sequence>
<feature type="region of interest" description="Disordered" evidence="2">
    <location>
        <begin position="540"/>
        <end position="610"/>
    </location>
</feature>
<dbReference type="Proteomes" id="UP000550714">
    <property type="component" value="Unassembled WGS sequence"/>
</dbReference>
<dbReference type="InterPro" id="IPR027381">
    <property type="entry name" value="LytR/CpsA/Psr_C"/>
</dbReference>
<gene>
    <name evidence="6" type="ORF">FHS23_003069</name>
</gene>
<feature type="compositionally biased region" description="Low complexity" evidence="2">
    <location>
        <begin position="70"/>
        <end position="98"/>
    </location>
</feature>
<dbReference type="AlphaFoldDB" id="A0A839S4U2"/>
<comment type="similarity">
    <text evidence="1">Belongs to the LytR/CpsA/Psr (LCP) family.</text>
</comment>
<dbReference type="InterPro" id="IPR004474">
    <property type="entry name" value="LytR_CpsA_psr"/>
</dbReference>
<dbReference type="PANTHER" id="PTHR33392">
    <property type="entry name" value="POLYISOPRENYL-TEICHOIC ACID--PEPTIDOGLYCAN TEICHOIC ACID TRANSFERASE TAGU"/>
    <property type="match status" value="1"/>
</dbReference>
<dbReference type="PANTHER" id="PTHR33392:SF6">
    <property type="entry name" value="POLYISOPRENYL-TEICHOIC ACID--PEPTIDOGLYCAN TEICHOIC ACID TRANSFERASE TAGU"/>
    <property type="match status" value="1"/>
</dbReference>
<dbReference type="EMBL" id="JACHWU010000003">
    <property type="protein sequence ID" value="MBB3052040.1"/>
    <property type="molecule type" value="Genomic_DNA"/>
</dbReference>
<evidence type="ECO:0000256" key="2">
    <source>
        <dbReference type="SAM" id="MobiDB-lite"/>
    </source>
</evidence>
<dbReference type="Gene3D" id="3.40.630.190">
    <property type="entry name" value="LCP protein"/>
    <property type="match status" value="1"/>
</dbReference>
<keyword evidence="7" id="KW-1185">Reference proteome</keyword>
<reference evidence="6 7" key="1">
    <citation type="submission" date="2020-08" db="EMBL/GenBank/DDBJ databases">
        <title>Genomic Encyclopedia of Type Strains, Phase III (KMG-III): the genomes of soil and plant-associated and newly described type strains.</title>
        <authorList>
            <person name="Whitman W."/>
        </authorList>
    </citation>
    <scope>NUCLEOTIDE SEQUENCE [LARGE SCALE GENOMIC DNA]</scope>
    <source>
        <strain evidence="6 7">CECT 8577</strain>
    </source>
</reference>
<keyword evidence="3" id="KW-0472">Membrane</keyword>
<comment type="caution">
    <text evidence="6">The sequence shown here is derived from an EMBL/GenBank/DDBJ whole genome shotgun (WGS) entry which is preliminary data.</text>
</comment>
<dbReference type="Pfam" id="PF13399">
    <property type="entry name" value="LytR_C"/>
    <property type="match status" value="1"/>
</dbReference>
<evidence type="ECO:0000313" key="7">
    <source>
        <dbReference type="Proteomes" id="UP000550714"/>
    </source>
</evidence>
<protein>
    <submittedName>
        <fullName evidence="6">LCP family protein required for cell wall assembly</fullName>
    </submittedName>
</protein>
<keyword evidence="3" id="KW-0812">Transmembrane</keyword>
<feature type="compositionally biased region" description="Gly residues" evidence="2">
    <location>
        <begin position="567"/>
        <end position="577"/>
    </location>
</feature>
<feature type="transmembrane region" description="Helical" evidence="3">
    <location>
        <begin position="129"/>
        <end position="149"/>
    </location>
</feature>
<name>A0A839S4U2_9PSEU</name>
<evidence type="ECO:0000256" key="1">
    <source>
        <dbReference type="ARBA" id="ARBA00006068"/>
    </source>
</evidence>
<feature type="region of interest" description="Disordered" evidence="2">
    <location>
        <begin position="1"/>
        <end position="121"/>
    </location>
</feature>
<organism evidence="6 7">
    <name type="scientific">Prauserella isguenensis</name>
    <dbReference type="NCBI Taxonomy" id="1470180"/>
    <lineage>
        <taxon>Bacteria</taxon>
        <taxon>Bacillati</taxon>
        <taxon>Actinomycetota</taxon>
        <taxon>Actinomycetes</taxon>
        <taxon>Pseudonocardiales</taxon>
        <taxon>Pseudonocardiaceae</taxon>
        <taxon>Prauserella</taxon>
    </lineage>
</organism>
<keyword evidence="3" id="KW-1133">Transmembrane helix</keyword>
<dbReference type="Gene3D" id="3.30.70.2390">
    <property type="match status" value="1"/>
</dbReference>
<feature type="domain" description="LytR/CpsA/Psr regulator C-terminal" evidence="5">
    <location>
        <begin position="477"/>
        <end position="561"/>
    </location>
</feature>
<proteinExistence type="inferred from homology"/>
<feature type="compositionally biased region" description="Low complexity" evidence="2">
    <location>
        <begin position="578"/>
        <end position="595"/>
    </location>
</feature>
<evidence type="ECO:0000313" key="6">
    <source>
        <dbReference type="EMBL" id="MBB3052040.1"/>
    </source>
</evidence>
<accession>A0A839S4U2</accession>
<evidence type="ECO:0000259" key="5">
    <source>
        <dbReference type="Pfam" id="PF13399"/>
    </source>
</evidence>
<dbReference type="InterPro" id="IPR050922">
    <property type="entry name" value="LytR/CpsA/Psr_CW_biosynth"/>
</dbReference>
<feature type="domain" description="Cell envelope-related transcriptional attenuator" evidence="4">
    <location>
        <begin position="209"/>
        <end position="378"/>
    </location>
</feature>
<dbReference type="NCBIfam" id="TIGR00350">
    <property type="entry name" value="lytR_cpsA_psr"/>
    <property type="match status" value="1"/>
</dbReference>
<feature type="compositionally biased region" description="Low complexity" evidence="2">
    <location>
        <begin position="36"/>
        <end position="45"/>
    </location>
</feature>